<dbReference type="InterPro" id="IPR025857">
    <property type="entry name" value="MacB_PCD"/>
</dbReference>
<feature type="transmembrane region" description="Helical" evidence="8">
    <location>
        <begin position="724"/>
        <end position="753"/>
    </location>
</feature>
<feature type="transmembrane region" description="Helical" evidence="8">
    <location>
        <begin position="773"/>
        <end position="796"/>
    </location>
</feature>
<sequence>MSGDVGRRFEGAGAVWRVSVAAVRRRRFQSVVLGVVVLCSSVAIVMALGLLEATSAPFDRAFERQRGAHVVATFDTTKVSGDQLLQVARRSAAGPSAGSAAAVEAVAGPFGQVVVTVAGTAQSLPPGPLAVVGRPGPGGPVDRVDLWAGRWAAAPGQIVVNRPAEPFFRDLLGATVELEGGTRLTIVGLASSLSRSAEAWVTPDQLQALQSAGQPAGQTEGQPTGRPGGSTAGQPAAAQLLLRFTTAKTDGDLRAAMAALTSSLPEGSLLDSQTYLAVKRDVARTASVYVPFLTVFGVLGLAVAVLIVANVISGAVVAGLRHIGVLKSVGFTPHQVVAVYLGMVLLPGFAGCLAGTALGGLAAQPLLRHLFEGTGSADFGAGISLRVYALALAGVPAVVVLAALGPASRAYRLSAAQTISAGSAPRAGRAQRVQRLLAGTRLPRSVSLGLGLPLARPGRSLLTLAAVVLGVTTVTLASGLFRTMTAYGDAAQRVGHVDTVVHVGRPDQTRPRHDDAGIEALLRGLPGARHVIADAWIDLRLAGRSGRIMVQFLRGDTAARGETIVRGRRLSGPGEVVVPSAFMRVHGLGIGDRLTLTLGGARTPVTIVGEAMSGADDPLMASWPTLMALDPEMRPTQYEVGLAPGTDVEPYNAAVRRADPGLYPAAQSPTNRDSVTVIGAASAFTLLLGTVAALGVFNTVLLNTRERRRDLGMLKSIGMTPRQVSVMMVTSMAALGAFGGLLGLPIGVVAHRVVVGAMSGAAGLTLPDFMLDVWRAAELALPPLAGVAIAMLGAFVPARSAARLTIAEALHTE</sequence>
<dbReference type="RefSeq" id="WP_345570035.1">
    <property type="nucleotide sequence ID" value="NZ_BAABDQ010000022.1"/>
</dbReference>
<dbReference type="Pfam" id="PF12704">
    <property type="entry name" value="MacB_PCD"/>
    <property type="match status" value="1"/>
</dbReference>
<gene>
    <name evidence="11" type="ORF">GCM10022419_078880</name>
</gene>
<evidence type="ECO:0000259" key="9">
    <source>
        <dbReference type="Pfam" id="PF02687"/>
    </source>
</evidence>
<feature type="transmembrane region" description="Helical" evidence="8">
    <location>
        <begin position="288"/>
        <end position="317"/>
    </location>
</feature>
<evidence type="ECO:0000256" key="7">
    <source>
        <dbReference type="SAM" id="MobiDB-lite"/>
    </source>
</evidence>
<evidence type="ECO:0000256" key="8">
    <source>
        <dbReference type="SAM" id="Phobius"/>
    </source>
</evidence>
<dbReference type="PANTHER" id="PTHR30572">
    <property type="entry name" value="MEMBRANE COMPONENT OF TRANSPORTER-RELATED"/>
    <property type="match status" value="1"/>
</dbReference>
<protein>
    <recommendedName>
        <fullName evidence="13">ABC transporter permease</fullName>
    </recommendedName>
</protein>
<feature type="transmembrane region" description="Helical" evidence="8">
    <location>
        <begin position="461"/>
        <end position="481"/>
    </location>
</feature>
<keyword evidence="5 8" id="KW-0472">Membrane</keyword>
<comment type="similarity">
    <text evidence="6">Belongs to the ABC-4 integral membrane protein family.</text>
</comment>
<feature type="region of interest" description="Disordered" evidence="7">
    <location>
        <begin position="209"/>
        <end position="233"/>
    </location>
</feature>
<comment type="caution">
    <text evidence="11">The sequence shown here is derived from an EMBL/GenBank/DDBJ whole genome shotgun (WGS) entry which is preliminary data.</text>
</comment>
<dbReference type="PANTHER" id="PTHR30572:SF4">
    <property type="entry name" value="ABC TRANSPORTER PERMEASE YTRF"/>
    <property type="match status" value="1"/>
</dbReference>
<name>A0ABP6YLG4_9ACTN</name>
<dbReference type="Pfam" id="PF02687">
    <property type="entry name" value="FtsX"/>
    <property type="match status" value="2"/>
</dbReference>
<reference evidence="12" key="1">
    <citation type="journal article" date="2019" name="Int. J. Syst. Evol. Microbiol.">
        <title>The Global Catalogue of Microorganisms (GCM) 10K type strain sequencing project: providing services to taxonomists for standard genome sequencing and annotation.</title>
        <authorList>
            <consortium name="The Broad Institute Genomics Platform"/>
            <consortium name="The Broad Institute Genome Sequencing Center for Infectious Disease"/>
            <person name="Wu L."/>
            <person name="Ma J."/>
        </authorList>
    </citation>
    <scope>NUCLEOTIDE SEQUENCE [LARGE SCALE GENOMIC DNA]</scope>
    <source>
        <strain evidence="12">JCM 17326</strain>
    </source>
</reference>
<evidence type="ECO:0000256" key="3">
    <source>
        <dbReference type="ARBA" id="ARBA00022692"/>
    </source>
</evidence>
<dbReference type="InterPro" id="IPR003838">
    <property type="entry name" value="ABC3_permease_C"/>
</dbReference>
<evidence type="ECO:0000259" key="10">
    <source>
        <dbReference type="Pfam" id="PF12704"/>
    </source>
</evidence>
<comment type="subcellular location">
    <subcellularLocation>
        <location evidence="1">Cell membrane</location>
        <topology evidence="1">Multi-pass membrane protein</topology>
    </subcellularLocation>
</comment>
<evidence type="ECO:0000313" key="11">
    <source>
        <dbReference type="EMBL" id="GAA3585177.1"/>
    </source>
</evidence>
<feature type="domain" description="MacB-like periplasmic core" evidence="10">
    <location>
        <begin position="460"/>
        <end position="657"/>
    </location>
</feature>
<feature type="transmembrane region" description="Helical" evidence="8">
    <location>
        <begin position="31"/>
        <end position="51"/>
    </location>
</feature>
<proteinExistence type="inferred from homology"/>
<evidence type="ECO:0000313" key="12">
    <source>
        <dbReference type="Proteomes" id="UP001500630"/>
    </source>
</evidence>
<keyword evidence="4 8" id="KW-1133">Transmembrane helix</keyword>
<keyword evidence="3 8" id="KW-0812">Transmembrane</keyword>
<accession>A0ABP6YLG4</accession>
<feature type="transmembrane region" description="Helical" evidence="8">
    <location>
        <begin position="338"/>
        <end position="363"/>
    </location>
</feature>
<evidence type="ECO:0000256" key="6">
    <source>
        <dbReference type="ARBA" id="ARBA00038076"/>
    </source>
</evidence>
<feature type="transmembrane region" description="Helical" evidence="8">
    <location>
        <begin position="677"/>
        <end position="703"/>
    </location>
</feature>
<dbReference type="InterPro" id="IPR050250">
    <property type="entry name" value="Macrolide_Exporter_MacB"/>
</dbReference>
<evidence type="ECO:0000256" key="4">
    <source>
        <dbReference type="ARBA" id="ARBA00022989"/>
    </source>
</evidence>
<organism evidence="11 12">
    <name type="scientific">Nonomuraea rosea</name>
    <dbReference type="NCBI Taxonomy" id="638574"/>
    <lineage>
        <taxon>Bacteria</taxon>
        <taxon>Bacillati</taxon>
        <taxon>Actinomycetota</taxon>
        <taxon>Actinomycetes</taxon>
        <taxon>Streptosporangiales</taxon>
        <taxon>Streptosporangiaceae</taxon>
        <taxon>Nonomuraea</taxon>
    </lineage>
</organism>
<feature type="domain" description="ABC3 transporter permease C-terminal" evidence="9">
    <location>
        <begin position="295"/>
        <end position="414"/>
    </location>
</feature>
<evidence type="ECO:0000256" key="2">
    <source>
        <dbReference type="ARBA" id="ARBA00022475"/>
    </source>
</evidence>
<keyword evidence="12" id="KW-1185">Reference proteome</keyword>
<evidence type="ECO:0000256" key="5">
    <source>
        <dbReference type="ARBA" id="ARBA00023136"/>
    </source>
</evidence>
<evidence type="ECO:0000256" key="1">
    <source>
        <dbReference type="ARBA" id="ARBA00004651"/>
    </source>
</evidence>
<dbReference type="EMBL" id="BAABDQ010000022">
    <property type="protein sequence ID" value="GAA3585177.1"/>
    <property type="molecule type" value="Genomic_DNA"/>
</dbReference>
<feature type="domain" description="ABC3 transporter permease C-terminal" evidence="9">
    <location>
        <begin position="683"/>
        <end position="805"/>
    </location>
</feature>
<dbReference type="Proteomes" id="UP001500630">
    <property type="component" value="Unassembled WGS sequence"/>
</dbReference>
<keyword evidence="2" id="KW-1003">Cell membrane</keyword>
<feature type="compositionally biased region" description="Polar residues" evidence="7">
    <location>
        <begin position="209"/>
        <end position="222"/>
    </location>
</feature>
<evidence type="ECO:0008006" key="13">
    <source>
        <dbReference type="Google" id="ProtNLM"/>
    </source>
</evidence>
<feature type="transmembrane region" description="Helical" evidence="8">
    <location>
        <begin position="383"/>
        <end position="404"/>
    </location>
</feature>